<evidence type="ECO:0000256" key="1">
    <source>
        <dbReference type="SAM" id="MobiDB-lite"/>
    </source>
</evidence>
<protein>
    <submittedName>
        <fullName evidence="2">Uncharacterized protein</fullName>
    </submittedName>
</protein>
<gene>
    <name evidence="2" type="ORF">HQ603_15570</name>
</gene>
<name>A0ABS7P6X3_9NOCA</name>
<dbReference type="EMBL" id="JABUBU010000019">
    <property type="protein sequence ID" value="MBY6368172.1"/>
    <property type="molecule type" value="Genomic_DNA"/>
</dbReference>
<feature type="compositionally biased region" description="Basic and acidic residues" evidence="1">
    <location>
        <begin position="23"/>
        <end position="56"/>
    </location>
</feature>
<accession>A0ABS7P6X3</accession>
<evidence type="ECO:0000313" key="3">
    <source>
        <dbReference type="Proteomes" id="UP000825228"/>
    </source>
</evidence>
<feature type="compositionally biased region" description="Basic and acidic residues" evidence="1">
    <location>
        <begin position="1"/>
        <end position="11"/>
    </location>
</feature>
<keyword evidence="3" id="KW-1185">Reference proteome</keyword>
<feature type="region of interest" description="Disordered" evidence="1">
    <location>
        <begin position="1"/>
        <end position="56"/>
    </location>
</feature>
<dbReference type="Proteomes" id="UP000825228">
    <property type="component" value="Unassembled WGS sequence"/>
</dbReference>
<comment type="caution">
    <text evidence="2">The sequence shown here is derived from an EMBL/GenBank/DDBJ whole genome shotgun (WGS) entry which is preliminary data.</text>
</comment>
<reference evidence="2 3" key="1">
    <citation type="submission" date="2020-06" db="EMBL/GenBank/DDBJ databases">
        <title>Taxonomy, biology and ecology of Rhodococcus bacteria occurring in California pistachio and other woody hosts as revealed by genome sequence analyses.</title>
        <authorList>
            <person name="Gai Y."/>
            <person name="Riely B."/>
        </authorList>
    </citation>
    <scope>NUCLEOTIDE SEQUENCE [LARGE SCALE GENOMIC DNA]</scope>
    <source>
        <strain evidence="2 3">BP-281</strain>
    </source>
</reference>
<organism evidence="2 3">
    <name type="scientific">Rhodococcoides corynebacterioides</name>
    <dbReference type="NCBI Taxonomy" id="53972"/>
    <lineage>
        <taxon>Bacteria</taxon>
        <taxon>Bacillati</taxon>
        <taxon>Actinomycetota</taxon>
        <taxon>Actinomycetes</taxon>
        <taxon>Mycobacteriales</taxon>
        <taxon>Nocardiaceae</taxon>
        <taxon>Rhodococcoides</taxon>
    </lineage>
</organism>
<evidence type="ECO:0000313" key="2">
    <source>
        <dbReference type="EMBL" id="MBY6368172.1"/>
    </source>
</evidence>
<dbReference type="RefSeq" id="WP_222685632.1">
    <property type="nucleotide sequence ID" value="NZ_JABUBT010000031.1"/>
</dbReference>
<proteinExistence type="predicted"/>
<sequence>MTTPENDHDTPTLDDVIAPTETPHPDPHEHGKMPHPVDDTELEERTEHEREETGGA</sequence>